<protein>
    <submittedName>
        <fullName evidence="1">Uncharacterized protein</fullName>
    </submittedName>
</protein>
<dbReference type="InterPro" id="IPR043502">
    <property type="entry name" value="DNA/RNA_pol_sf"/>
</dbReference>
<evidence type="ECO:0000313" key="2">
    <source>
        <dbReference type="Proteomes" id="UP000270094"/>
    </source>
</evidence>
<evidence type="ECO:0000313" key="1">
    <source>
        <dbReference type="EMBL" id="VDM71696.1"/>
    </source>
</evidence>
<dbReference type="GO" id="GO:0008408">
    <property type="term" value="F:3'-5' exonuclease activity"/>
    <property type="evidence" value="ECO:0007669"/>
    <property type="project" value="TreeGrafter"/>
</dbReference>
<dbReference type="PANTHER" id="PTHR10267">
    <property type="entry name" value="DNA POLYMERASE SUBUNIT GAMMA-1"/>
    <property type="match status" value="1"/>
</dbReference>
<gene>
    <name evidence="1" type="ORF">SVUK_LOCUS6694</name>
</gene>
<organism evidence="1 2">
    <name type="scientific">Strongylus vulgaris</name>
    <name type="common">Blood worm</name>
    <dbReference type="NCBI Taxonomy" id="40348"/>
    <lineage>
        <taxon>Eukaryota</taxon>
        <taxon>Metazoa</taxon>
        <taxon>Ecdysozoa</taxon>
        <taxon>Nematoda</taxon>
        <taxon>Chromadorea</taxon>
        <taxon>Rhabditida</taxon>
        <taxon>Rhabditina</taxon>
        <taxon>Rhabditomorpha</taxon>
        <taxon>Strongyloidea</taxon>
        <taxon>Strongylidae</taxon>
        <taxon>Strongylus</taxon>
    </lineage>
</organism>
<keyword evidence="2" id="KW-1185">Reference proteome</keyword>
<reference evidence="1 2" key="1">
    <citation type="submission" date="2018-11" db="EMBL/GenBank/DDBJ databases">
        <authorList>
            <consortium name="Pathogen Informatics"/>
        </authorList>
    </citation>
    <scope>NUCLEOTIDE SEQUENCE [LARGE SCALE GENOMIC DNA]</scope>
</reference>
<dbReference type="GO" id="GO:0005760">
    <property type="term" value="C:gamma DNA polymerase complex"/>
    <property type="evidence" value="ECO:0007669"/>
    <property type="project" value="InterPro"/>
</dbReference>
<dbReference type="Proteomes" id="UP000270094">
    <property type="component" value="Unassembled WGS sequence"/>
</dbReference>
<dbReference type="OrthoDB" id="5588663at2759"/>
<dbReference type="AlphaFoldDB" id="A0A3P7INV3"/>
<dbReference type="GO" id="GO:0003677">
    <property type="term" value="F:DNA binding"/>
    <property type="evidence" value="ECO:0007669"/>
    <property type="project" value="InterPro"/>
</dbReference>
<dbReference type="EMBL" id="UYYB01021636">
    <property type="protein sequence ID" value="VDM71696.1"/>
    <property type="molecule type" value="Genomic_DNA"/>
</dbReference>
<dbReference type="GO" id="GO:0006264">
    <property type="term" value="P:mitochondrial DNA replication"/>
    <property type="evidence" value="ECO:0007669"/>
    <property type="project" value="TreeGrafter"/>
</dbReference>
<accession>A0A3P7INV3</accession>
<dbReference type="PANTHER" id="PTHR10267:SF0">
    <property type="entry name" value="DNA POLYMERASE SUBUNIT GAMMA-1"/>
    <property type="match status" value="1"/>
</dbReference>
<proteinExistence type="predicted"/>
<name>A0A3P7INV3_STRVU</name>
<dbReference type="InterPro" id="IPR002297">
    <property type="entry name" value="DNA-dir_DNA_pol_A_mt"/>
</dbReference>
<dbReference type="SUPFAM" id="SSF56672">
    <property type="entry name" value="DNA/RNA polymerases"/>
    <property type="match status" value="1"/>
</dbReference>
<feature type="non-terminal residue" evidence="1">
    <location>
        <position position="146"/>
    </location>
</feature>
<dbReference type="GO" id="GO:0003887">
    <property type="term" value="F:DNA-directed DNA polymerase activity"/>
    <property type="evidence" value="ECO:0007669"/>
    <property type="project" value="TreeGrafter"/>
</dbReference>
<sequence length="146" mass="16082">MLGAQNVGDPLGKHFIRLIEAEVLRPTRYVDQFFVLLEALKSTKFWTNYKKRYESEIPVWYSEEGARVGAIAPAIIPSGTVSRRSVHKLWVTLTNESGTNRIGTGIKSLVQAPQGSVLVGADVDSQEQWLAGLFGDASHAGTLREI</sequence>